<evidence type="ECO:0000313" key="3">
    <source>
        <dbReference type="EnsemblMetazoa" id="XP_044315706.1"/>
    </source>
</evidence>
<evidence type="ECO:0000313" key="4">
    <source>
        <dbReference type="Proteomes" id="UP001652680"/>
    </source>
</evidence>
<reference evidence="4" key="1">
    <citation type="journal article" date="2021" name="Elife">
        <title>Highly contiguous assemblies of 101 drosophilid genomes.</title>
        <authorList>
            <person name="Kim B.Y."/>
            <person name="Wang J.R."/>
            <person name="Miller D.E."/>
            <person name="Barmina O."/>
            <person name="Delaney E."/>
            <person name="Thompson A."/>
            <person name="Comeault A.A."/>
            <person name="Peede D."/>
            <person name="D'Agostino E.R."/>
            <person name="Pelaez J."/>
            <person name="Aguilar J.M."/>
            <person name="Haji D."/>
            <person name="Matsunaga T."/>
            <person name="Armstrong E.E."/>
            <person name="Zych M."/>
            <person name="Ogawa Y."/>
            <person name="Stamenkovic-Radak M."/>
            <person name="Jelic M."/>
            <person name="Veselinovic M.S."/>
            <person name="Tanaskovic M."/>
            <person name="Eric P."/>
            <person name="Gao J.J."/>
            <person name="Katoh T.K."/>
            <person name="Toda M.J."/>
            <person name="Watabe H."/>
            <person name="Watada M."/>
            <person name="Davis J.S."/>
            <person name="Moyle L.C."/>
            <person name="Manoli G."/>
            <person name="Bertolini E."/>
            <person name="Kostal V."/>
            <person name="Hawley R.S."/>
            <person name="Takahashi A."/>
            <person name="Jones C.D."/>
            <person name="Price D.K."/>
            <person name="Whiteman N."/>
            <person name="Kopp A."/>
            <person name="Matute D.R."/>
            <person name="Petrov D.A."/>
        </authorList>
    </citation>
    <scope>NUCLEOTIDE SEQUENCE [LARGE SCALE GENOMIC DNA]</scope>
</reference>
<evidence type="ECO:0000256" key="2">
    <source>
        <dbReference type="SAM" id="SignalP"/>
    </source>
</evidence>
<sequence>MSVRRMRAVSVSIGGLPLIPSFSLVAAAKDCNGGTCHPVTEYCNAVSEACQPCSWVCDNTTHNYDVNLCDMHCSAFKLFVPLKAEVLDIQKTQHLILLLLTILLVLIAVRFAFQCLRFLMCNRCVQKQLRRLQAKAFPHPVTANGKDLNATTIQNLSAINRHGRDLERAQSQIYSVAGKCAAEGSVVTMTTPVSTRYPAENSTTPTTVMTEIGYGYDNQAMVVTPINEKPSTATVVPAF</sequence>
<keyword evidence="1" id="KW-0812">Transmembrane</keyword>
<accession>A0ABM5JA59</accession>
<keyword evidence="1" id="KW-1133">Transmembrane helix</keyword>
<keyword evidence="1" id="KW-0472">Membrane</keyword>
<proteinExistence type="predicted"/>
<keyword evidence="2" id="KW-0732">Signal</keyword>
<keyword evidence="4" id="KW-1185">Reference proteome</keyword>
<feature type="chain" id="PRO_5046843808" description="Protein grindelwald" evidence="2">
    <location>
        <begin position="28"/>
        <end position="239"/>
    </location>
</feature>
<protein>
    <recommendedName>
        <fullName evidence="5">Protein grindelwald</fullName>
    </recommendedName>
</protein>
<dbReference type="GeneID" id="108043646"/>
<organism evidence="3 4">
    <name type="scientific">Drosophila rhopaloa</name>
    <name type="common">Fruit fly</name>
    <dbReference type="NCBI Taxonomy" id="1041015"/>
    <lineage>
        <taxon>Eukaryota</taxon>
        <taxon>Metazoa</taxon>
        <taxon>Ecdysozoa</taxon>
        <taxon>Arthropoda</taxon>
        <taxon>Hexapoda</taxon>
        <taxon>Insecta</taxon>
        <taxon>Pterygota</taxon>
        <taxon>Neoptera</taxon>
        <taxon>Endopterygota</taxon>
        <taxon>Diptera</taxon>
        <taxon>Brachycera</taxon>
        <taxon>Muscomorpha</taxon>
        <taxon>Ephydroidea</taxon>
        <taxon>Drosophilidae</taxon>
        <taxon>Drosophila</taxon>
        <taxon>Sophophora</taxon>
    </lineage>
</organism>
<dbReference type="Proteomes" id="UP001652680">
    <property type="component" value="Unassembled WGS sequence"/>
</dbReference>
<feature type="transmembrane region" description="Helical" evidence="1">
    <location>
        <begin position="95"/>
        <end position="113"/>
    </location>
</feature>
<reference evidence="3" key="2">
    <citation type="submission" date="2025-05" db="UniProtKB">
        <authorList>
            <consortium name="EnsemblMetazoa"/>
        </authorList>
    </citation>
    <scope>IDENTIFICATION</scope>
</reference>
<evidence type="ECO:0000256" key="1">
    <source>
        <dbReference type="SAM" id="Phobius"/>
    </source>
</evidence>
<name>A0ABM5JA59_DRORH</name>
<dbReference type="EnsemblMetazoa" id="XM_044459771.1">
    <property type="protein sequence ID" value="XP_044315706.1"/>
    <property type="gene ID" value="LOC108043646"/>
</dbReference>
<dbReference type="RefSeq" id="XP_044315706.1">
    <property type="nucleotide sequence ID" value="XM_044459771.1"/>
</dbReference>
<evidence type="ECO:0008006" key="5">
    <source>
        <dbReference type="Google" id="ProtNLM"/>
    </source>
</evidence>
<feature type="signal peptide" evidence="2">
    <location>
        <begin position="1"/>
        <end position="27"/>
    </location>
</feature>